<organism evidence="1 2">
    <name type="scientific">Mariniradius sediminis</name>
    <dbReference type="NCBI Taxonomy" id="2909237"/>
    <lineage>
        <taxon>Bacteria</taxon>
        <taxon>Pseudomonadati</taxon>
        <taxon>Bacteroidota</taxon>
        <taxon>Cytophagia</taxon>
        <taxon>Cytophagales</taxon>
        <taxon>Cyclobacteriaceae</taxon>
        <taxon>Mariniradius</taxon>
    </lineage>
</organism>
<dbReference type="PANTHER" id="PTHR31497">
    <property type="entry name" value="AUTOCRINE PROLIFERATION REPRESSOR PROTEIN A"/>
    <property type="match status" value="1"/>
</dbReference>
<accession>A0ABS9BW83</accession>
<name>A0ABS9BW83_9BACT</name>
<dbReference type="Proteomes" id="UP001201449">
    <property type="component" value="Unassembled WGS sequence"/>
</dbReference>
<dbReference type="SUPFAM" id="SSF53474">
    <property type="entry name" value="alpha/beta-Hydrolases"/>
    <property type="match status" value="1"/>
</dbReference>
<keyword evidence="2" id="KW-1185">Reference proteome</keyword>
<dbReference type="RefSeq" id="WP_234862223.1">
    <property type="nucleotide sequence ID" value="NZ_JAKEVZ010000011.1"/>
</dbReference>
<reference evidence="1 2" key="1">
    <citation type="submission" date="2022-01" db="EMBL/GenBank/DDBJ databases">
        <title>Mariniradius saccharolyticus sp. nov., isolated from sediment of a river.</title>
        <authorList>
            <person name="Liu H."/>
        </authorList>
    </citation>
    <scope>NUCLEOTIDE SEQUENCE [LARGE SCALE GENOMIC DNA]</scope>
    <source>
        <strain evidence="1 2">RY-2</strain>
    </source>
</reference>
<dbReference type="PANTHER" id="PTHR31497:SF0">
    <property type="entry name" value="AUTOCRINE PROLIFERATION REPRESSOR PROTEIN A"/>
    <property type="match status" value="1"/>
</dbReference>
<dbReference type="PIRSF" id="PIRSF014728">
    <property type="entry name" value="PqaA"/>
    <property type="match status" value="1"/>
</dbReference>
<proteinExistence type="predicted"/>
<dbReference type="EMBL" id="JAKEVZ010000011">
    <property type="protein sequence ID" value="MCF1752327.1"/>
    <property type="molecule type" value="Genomic_DNA"/>
</dbReference>
<evidence type="ECO:0000313" key="1">
    <source>
        <dbReference type="EMBL" id="MCF1752327.1"/>
    </source>
</evidence>
<dbReference type="Gene3D" id="3.40.50.1820">
    <property type="entry name" value="alpha/beta hydrolase"/>
    <property type="match status" value="1"/>
</dbReference>
<protein>
    <submittedName>
        <fullName evidence="1">PhoPQ-activated pathogenicity-related family protein</fullName>
    </submittedName>
</protein>
<dbReference type="Pfam" id="PF10142">
    <property type="entry name" value="PhoPQ_related"/>
    <property type="match status" value="1"/>
</dbReference>
<gene>
    <name evidence="1" type="ORF">L0U89_14785</name>
</gene>
<comment type="caution">
    <text evidence="1">The sequence shown here is derived from an EMBL/GenBank/DDBJ whole genome shotgun (WGS) entry which is preliminary data.</text>
</comment>
<dbReference type="InterPro" id="IPR029058">
    <property type="entry name" value="AB_hydrolase_fold"/>
</dbReference>
<evidence type="ECO:0000313" key="2">
    <source>
        <dbReference type="Proteomes" id="UP001201449"/>
    </source>
</evidence>
<sequence>MKHKLQLSRFGILIWIAAILLFSQCKPQAKEIMSEPLAERSMTLLKDYVHAPDPDFRYEMVHSNSTETYDYVVLKMVSQNWLTKDIVNETEWWHWVSVVIPKDTPHQTGLMWIGGGSKDSKMPTEPAALVLETAQRTNSIVAEIHNVPFQPVVFANDTFGERYEDAIIAYGWRKFLEGGAKDEDAIWLARLPMTKAVKLAMDVATEVAGQKGKTLDKFVVAGASKRGWTTWTTAAVDDRVVAFVPIVIDLLNIQPSFQHHWRNYGFWAPAVEDYEREGIMDWQGSAEYERLLEITEPYSFLEAYANKPKLLINAAGDQFFLPDSWKFYWDSLPGEKHLQYVPNFGHDLRESDALPNMISFYASVLNKATRPSYSWNIEGDKILVQTDPNQKPASIKLWSATNPDARDFRIDVLGPKWTSTEILVNEKGTYEIAMKQPEKGYTAYFVEITFPGQAPIKLTTGVEVLPRTYPFESFESENPMGTQQ</sequence>
<dbReference type="InterPro" id="IPR009199">
    <property type="entry name" value="PhoPQ-act_pathogen-rel_PqaA"/>
</dbReference>